<reference evidence="4" key="1">
    <citation type="journal article" date="2023" name="Mol. Phylogenet. Evol.">
        <title>Genome-scale phylogeny and comparative genomics of the fungal order Sordariales.</title>
        <authorList>
            <person name="Hensen N."/>
            <person name="Bonometti L."/>
            <person name="Westerberg I."/>
            <person name="Brannstrom I.O."/>
            <person name="Guillou S."/>
            <person name="Cros-Aarteil S."/>
            <person name="Calhoun S."/>
            <person name="Haridas S."/>
            <person name="Kuo A."/>
            <person name="Mondo S."/>
            <person name="Pangilinan J."/>
            <person name="Riley R."/>
            <person name="LaButti K."/>
            <person name="Andreopoulos B."/>
            <person name="Lipzen A."/>
            <person name="Chen C."/>
            <person name="Yan M."/>
            <person name="Daum C."/>
            <person name="Ng V."/>
            <person name="Clum A."/>
            <person name="Steindorff A."/>
            <person name="Ohm R.A."/>
            <person name="Martin F."/>
            <person name="Silar P."/>
            <person name="Natvig D.O."/>
            <person name="Lalanne C."/>
            <person name="Gautier V."/>
            <person name="Ament-Velasquez S.L."/>
            <person name="Kruys A."/>
            <person name="Hutchinson M.I."/>
            <person name="Powell A.J."/>
            <person name="Barry K."/>
            <person name="Miller A.N."/>
            <person name="Grigoriev I.V."/>
            <person name="Debuchy R."/>
            <person name="Gladieux P."/>
            <person name="Hiltunen Thoren M."/>
            <person name="Johannesson H."/>
        </authorList>
    </citation>
    <scope>NUCLEOTIDE SEQUENCE</scope>
    <source>
        <strain evidence="4">CBS 359.72</strain>
    </source>
</reference>
<dbReference type="InterPro" id="IPR027417">
    <property type="entry name" value="P-loop_NTPase"/>
</dbReference>
<dbReference type="SUPFAM" id="SSF52540">
    <property type="entry name" value="P-loop containing nucleoside triphosphate hydrolases"/>
    <property type="match status" value="1"/>
</dbReference>
<keyword evidence="1" id="KW-0175">Coiled coil</keyword>
<evidence type="ECO:0000313" key="5">
    <source>
        <dbReference type="Proteomes" id="UP001303647"/>
    </source>
</evidence>
<dbReference type="Pfam" id="PF00350">
    <property type="entry name" value="Dynamin_N"/>
    <property type="match status" value="1"/>
</dbReference>
<dbReference type="PANTHER" id="PTHR36681:SF3">
    <property type="entry name" value="NUCLEAR GTPASE, GERMINAL CENTER-ASSOCIATED, TANDEM DUPLICATE 3"/>
    <property type="match status" value="1"/>
</dbReference>
<feature type="coiled-coil region" evidence="1">
    <location>
        <begin position="401"/>
        <end position="435"/>
    </location>
</feature>
<reference evidence="4" key="2">
    <citation type="submission" date="2023-05" db="EMBL/GenBank/DDBJ databases">
        <authorList>
            <consortium name="Lawrence Berkeley National Laboratory"/>
            <person name="Steindorff A."/>
            <person name="Hensen N."/>
            <person name="Bonometti L."/>
            <person name="Westerberg I."/>
            <person name="Brannstrom I.O."/>
            <person name="Guillou S."/>
            <person name="Cros-Aarteil S."/>
            <person name="Calhoun S."/>
            <person name="Haridas S."/>
            <person name="Kuo A."/>
            <person name="Mondo S."/>
            <person name="Pangilinan J."/>
            <person name="Riley R."/>
            <person name="Labutti K."/>
            <person name="Andreopoulos B."/>
            <person name="Lipzen A."/>
            <person name="Chen C."/>
            <person name="Yanf M."/>
            <person name="Daum C."/>
            <person name="Ng V."/>
            <person name="Clum A."/>
            <person name="Ohm R."/>
            <person name="Martin F."/>
            <person name="Silar P."/>
            <person name="Natvig D."/>
            <person name="Lalanne C."/>
            <person name="Gautier V."/>
            <person name="Ament-Velasquez S.L."/>
            <person name="Kruys A."/>
            <person name="Hutchinson M.I."/>
            <person name="Powell A.J."/>
            <person name="Barry K."/>
            <person name="Miller A.N."/>
            <person name="Grigoriev I.V."/>
            <person name="Debuchy R."/>
            <person name="Gladieux P."/>
            <person name="Thoren M.H."/>
            <person name="Johannesson H."/>
        </authorList>
    </citation>
    <scope>NUCLEOTIDE SEQUENCE</scope>
    <source>
        <strain evidence="4">CBS 359.72</strain>
    </source>
</reference>
<evidence type="ECO:0000256" key="2">
    <source>
        <dbReference type="SAM" id="MobiDB-lite"/>
    </source>
</evidence>
<feature type="region of interest" description="Disordered" evidence="2">
    <location>
        <begin position="935"/>
        <end position="954"/>
    </location>
</feature>
<dbReference type="EMBL" id="MU857636">
    <property type="protein sequence ID" value="KAK4248532.1"/>
    <property type="molecule type" value="Genomic_DNA"/>
</dbReference>
<sequence>MKQEKKCQTLASVQPASDFAWNRCVNQHLGMRVAIKQQAVDDAFYQARKLRDELQEATRHVNSSHAAAFDLMGGDEIRAWVEETIAFECKNENLEILIGVAGTTGAGKTSLLNALLGYPELLPSSSTEAATATVCRIAWNHDNTEGHEFRADVKFRSKEAVVKELNDVLTAVKDRKNLRERQFEDEDEHIQAIEEVTDIISKSIRKACAVWGLDENELENEDYTTGSILERNEQILNLLGKETAIYSADLDNFATEVKPYLDSTPTLDGIIAWPLIEEVRIYVKSEILRHGIVLVDLPGLSDMVEDRSAIAEGYYQNLSVTAIVAPAIRAVDEKTGVKLMGNYQELRMQLDGRYNKDSFCVVVSKIDDIDCDAFCKGFREAQQNAELQTETLKIKSVLDRSNQTHKELKTLDRKLKSMRRKTASLKKKIDALKGDGKEPSPRTMKAAQIRLKRTALVKGKAKKLNKRKNLSNFAIQLDRELAALESRRKFRCIGIRNDYIKTRIRTDFARRQRELTRLSTFDKEKYDGSVNVFPVCAVAFRDLLKDKKPMSGFPSKLYTGVPRLRQWLGEAVYVYREEHLDSVLRGLQRLYDGLMSWSDDNSRGKVKFSRGGIKDLLQKCHDKYGDNLEAALARISDEIKTLSPFRNKNQKLASSKPLAIQAASRWVYKYPEDPNSTRKMTWVTYQAILNAHGGPFQSYGEGRPLYDFPLALGIPFLNTLREDWVEFFQVKLPKTEDPLVARASEIWEQYLEEIHSTIRETAPDILPYLKAIHQNLQTILCELCESISSTIKSISEGASRIHPLFIASLRSGLAPIFHQALEIKGKGHFLARQAYIRAALADKSNALFSAGYARMQAAYRRRARSLPGTLQLLARAAVRCVRIQISLLLNNVQAHARTSRSDRAAMYEKVRLQKRVKAGMLAWAAVWRVPSERPRASSVGENAGEGKAEGGLDGGSLEIPKEYVEILGSLDI</sequence>
<evidence type="ECO:0000256" key="1">
    <source>
        <dbReference type="SAM" id="Coils"/>
    </source>
</evidence>
<gene>
    <name evidence="4" type="ORF">C7999DRAFT_13514</name>
</gene>
<feature type="domain" description="Dynamin N-terminal" evidence="3">
    <location>
        <begin position="98"/>
        <end position="339"/>
    </location>
</feature>
<dbReference type="PANTHER" id="PTHR36681">
    <property type="entry name" value="NUCLEAR GTPASE, GERMINAL CENTER-ASSOCIATED, TANDEM DUPLICATE 3"/>
    <property type="match status" value="1"/>
</dbReference>
<evidence type="ECO:0000313" key="4">
    <source>
        <dbReference type="EMBL" id="KAK4248532.1"/>
    </source>
</evidence>
<keyword evidence="5" id="KW-1185">Reference proteome</keyword>
<organism evidence="4 5">
    <name type="scientific">Corynascus novoguineensis</name>
    <dbReference type="NCBI Taxonomy" id="1126955"/>
    <lineage>
        <taxon>Eukaryota</taxon>
        <taxon>Fungi</taxon>
        <taxon>Dikarya</taxon>
        <taxon>Ascomycota</taxon>
        <taxon>Pezizomycotina</taxon>
        <taxon>Sordariomycetes</taxon>
        <taxon>Sordariomycetidae</taxon>
        <taxon>Sordariales</taxon>
        <taxon>Chaetomiaceae</taxon>
        <taxon>Corynascus</taxon>
    </lineage>
</organism>
<name>A0AAN7CWP2_9PEZI</name>
<accession>A0AAN7CWP2</accession>
<dbReference type="InterPro" id="IPR045063">
    <property type="entry name" value="Dynamin_N"/>
</dbReference>
<evidence type="ECO:0000259" key="3">
    <source>
        <dbReference type="Pfam" id="PF00350"/>
    </source>
</evidence>
<protein>
    <recommendedName>
        <fullName evidence="3">Dynamin N-terminal domain-containing protein</fullName>
    </recommendedName>
</protein>
<dbReference type="Proteomes" id="UP001303647">
    <property type="component" value="Unassembled WGS sequence"/>
</dbReference>
<proteinExistence type="predicted"/>
<dbReference type="Gene3D" id="3.40.50.300">
    <property type="entry name" value="P-loop containing nucleotide triphosphate hydrolases"/>
    <property type="match status" value="1"/>
</dbReference>
<dbReference type="AlphaFoldDB" id="A0AAN7CWP2"/>
<comment type="caution">
    <text evidence="4">The sequence shown here is derived from an EMBL/GenBank/DDBJ whole genome shotgun (WGS) entry which is preliminary data.</text>
</comment>